<keyword evidence="16" id="KW-0969">Cilium</keyword>
<feature type="domain" description="MotA/TolQ/ExbB proton channel" evidence="14">
    <location>
        <begin position="139"/>
        <end position="239"/>
    </location>
</feature>
<evidence type="ECO:0000259" key="14">
    <source>
        <dbReference type="Pfam" id="PF01618"/>
    </source>
</evidence>
<evidence type="ECO:0000256" key="13">
    <source>
        <dbReference type="SAM" id="Phobius"/>
    </source>
</evidence>
<keyword evidence="8" id="KW-0283">Flagellar rotation</keyword>
<evidence type="ECO:0000256" key="7">
    <source>
        <dbReference type="ARBA" id="ARBA00022692"/>
    </source>
</evidence>
<keyword evidence="12 13" id="KW-0472">Membrane</keyword>
<keyword evidence="11" id="KW-0406">Ion transport</keyword>
<evidence type="ECO:0000256" key="5">
    <source>
        <dbReference type="ARBA" id="ARBA00022500"/>
    </source>
</evidence>
<keyword evidence="10 13" id="KW-1133">Transmembrane helix</keyword>
<keyword evidence="6" id="KW-0997">Cell inner membrane</keyword>
<evidence type="ECO:0000256" key="12">
    <source>
        <dbReference type="ARBA" id="ARBA00023136"/>
    </source>
</evidence>
<keyword evidence="17" id="KW-1185">Reference proteome</keyword>
<name>A0ABP7NK30_9GAMM</name>
<comment type="caution">
    <text evidence="16">The sequence shown here is derived from an EMBL/GenBank/DDBJ whole genome shotgun (WGS) entry which is preliminary data.</text>
</comment>
<comment type="similarity">
    <text evidence="2">Belongs to the MotA family.</text>
</comment>
<feature type="transmembrane region" description="Helical" evidence="13">
    <location>
        <begin position="26"/>
        <end position="48"/>
    </location>
</feature>
<evidence type="ECO:0000256" key="10">
    <source>
        <dbReference type="ARBA" id="ARBA00022989"/>
    </source>
</evidence>
<gene>
    <name evidence="16" type="primary">motA</name>
    <name evidence="16" type="ORF">GCM10022278_03900</name>
</gene>
<dbReference type="Pfam" id="PF01618">
    <property type="entry name" value="MotA_ExbB"/>
    <property type="match status" value="1"/>
</dbReference>
<feature type="transmembrane region" description="Helical" evidence="13">
    <location>
        <begin position="198"/>
        <end position="220"/>
    </location>
</feature>
<evidence type="ECO:0000256" key="8">
    <source>
        <dbReference type="ARBA" id="ARBA00022779"/>
    </source>
</evidence>
<reference evidence="17" key="1">
    <citation type="journal article" date="2019" name="Int. J. Syst. Evol. Microbiol.">
        <title>The Global Catalogue of Microorganisms (GCM) 10K type strain sequencing project: providing services to taxonomists for standard genome sequencing and annotation.</title>
        <authorList>
            <consortium name="The Broad Institute Genomics Platform"/>
            <consortium name="The Broad Institute Genome Sequencing Center for Infectious Disease"/>
            <person name="Wu L."/>
            <person name="Ma J."/>
        </authorList>
    </citation>
    <scope>NUCLEOTIDE SEQUENCE [LARGE SCALE GENOMIC DNA]</scope>
    <source>
        <strain evidence="17">JCM 17555</strain>
    </source>
</reference>
<sequence length="283" mass="30198">MLLLIGSIVVLASVLGGYVLSHGELAALWQPFELVIIFGAALGAFMIANSAKTMKTVGASIKTVIVGSRFNRQLYLDLLTLLFELFDKSRKAGIMAIEADVDEPDDSDLFNKYPSIQSQPKLRDFICDYFRIVASGNMAAHELEGLIDMEIGTRQHELEKPGDAVHAIADGLPGFGIVAAVLGIVITMKSLGGPPEELGLHVAAALVGTFIGILAAYGFVGPLSGAIHSLADAEIKAYECTKMSILAFLGGQAPQIAIEFGRKTLDSGVRPSFQELNDHVKAR</sequence>
<dbReference type="NCBIfam" id="TIGR03818">
    <property type="entry name" value="MotA1"/>
    <property type="match status" value="1"/>
</dbReference>
<dbReference type="Pfam" id="PF20560">
    <property type="entry name" value="MotA_N"/>
    <property type="match status" value="1"/>
</dbReference>
<proteinExistence type="inferred from homology"/>
<evidence type="ECO:0000256" key="11">
    <source>
        <dbReference type="ARBA" id="ARBA00023065"/>
    </source>
</evidence>
<dbReference type="EMBL" id="BAABBO010000001">
    <property type="protein sequence ID" value="GAA3947943.1"/>
    <property type="molecule type" value="Genomic_DNA"/>
</dbReference>
<keyword evidence="5" id="KW-0145">Chemotaxis</keyword>
<dbReference type="RefSeq" id="WP_344802732.1">
    <property type="nucleotide sequence ID" value="NZ_BAABBO010000001.1"/>
</dbReference>
<protein>
    <submittedName>
        <fullName evidence="16">Flagellar motor stator protein MotA</fullName>
    </submittedName>
</protein>
<dbReference type="Proteomes" id="UP001501337">
    <property type="component" value="Unassembled WGS sequence"/>
</dbReference>
<dbReference type="InterPro" id="IPR046786">
    <property type="entry name" value="MotA_N"/>
</dbReference>
<keyword evidence="3" id="KW-0813">Transport</keyword>
<evidence type="ECO:0000256" key="2">
    <source>
        <dbReference type="ARBA" id="ARBA00008038"/>
    </source>
</evidence>
<keyword evidence="16" id="KW-0282">Flagellum</keyword>
<feature type="domain" description="Motility protein A N-terminal" evidence="15">
    <location>
        <begin position="4"/>
        <end position="93"/>
    </location>
</feature>
<evidence type="ECO:0000256" key="3">
    <source>
        <dbReference type="ARBA" id="ARBA00022448"/>
    </source>
</evidence>
<dbReference type="InterPro" id="IPR002898">
    <property type="entry name" value="MotA_ExbB_proton_chnl"/>
</dbReference>
<evidence type="ECO:0000256" key="6">
    <source>
        <dbReference type="ARBA" id="ARBA00022519"/>
    </source>
</evidence>
<feature type="transmembrane region" description="Helical" evidence="13">
    <location>
        <begin position="164"/>
        <end position="186"/>
    </location>
</feature>
<evidence type="ECO:0000313" key="16">
    <source>
        <dbReference type="EMBL" id="GAA3947943.1"/>
    </source>
</evidence>
<dbReference type="InterPro" id="IPR022522">
    <property type="entry name" value="Flagellar_motor_stator_MotA"/>
</dbReference>
<dbReference type="InterPro" id="IPR000540">
    <property type="entry name" value="Flag_MotA_CS"/>
</dbReference>
<accession>A0ABP7NK30</accession>
<dbReference type="PANTHER" id="PTHR30433">
    <property type="entry name" value="CHEMOTAXIS PROTEIN MOTA"/>
    <property type="match status" value="1"/>
</dbReference>
<evidence type="ECO:0000259" key="15">
    <source>
        <dbReference type="Pfam" id="PF20560"/>
    </source>
</evidence>
<keyword evidence="7 13" id="KW-0812">Transmembrane</keyword>
<evidence type="ECO:0000313" key="17">
    <source>
        <dbReference type="Proteomes" id="UP001501337"/>
    </source>
</evidence>
<keyword evidence="4" id="KW-1003">Cell membrane</keyword>
<comment type="subcellular location">
    <subcellularLocation>
        <location evidence="1">Cell inner membrane</location>
        <topology evidence="1">Multi-pass membrane protein</topology>
    </subcellularLocation>
</comment>
<evidence type="ECO:0000256" key="4">
    <source>
        <dbReference type="ARBA" id="ARBA00022475"/>
    </source>
</evidence>
<dbReference type="InterPro" id="IPR047055">
    <property type="entry name" value="MotA-like"/>
</dbReference>
<keyword evidence="16" id="KW-0966">Cell projection</keyword>
<dbReference type="PANTHER" id="PTHR30433:SF4">
    <property type="entry name" value="MOTILITY PROTEIN A"/>
    <property type="match status" value="1"/>
</dbReference>
<keyword evidence="9" id="KW-0375">Hydrogen ion transport</keyword>
<organism evidence="16 17">
    <name type="scientific">Allohahella marinimesophila</name>
    <dbReference type="NCBI Taxonomy" id="1054972"/>
    <lineage>
        <taxon>Bacteria</taxon>
        <taxon>Pseudomonadati</taxon>
        <taxon>Pseudomonadota</taxon>
        <taxon>Gammaproteobacteria</taxon>
        <taxon>Oceanospirillales</taxon>
        <taxon>Hahellaceae</taxon>
        <taxon>Allohahella</taxon>
    </lineage>
</organism>
<evidence type="ECO:0000256" key="9">
    <source>
        <dbReference type="ARBA" id="ARBA00022781"/>
    </source>
</evidence>
<evidence type="ECO:0000256" key="1">
    <source>
        <dbReference type="ARBA" id="ARBA00004429"/>
    </source>
</evidence>
<dbReference type="PROSITE" id="PS01307">
    <property type="entry name" value="MOTA"/>
    <property type="match status" value="1"/>
</dbReference>